<evidence type="ECO:0000256" key="4">
    <source>
        <dbReference type="ARBA" id="ARBA00022989"/>
    </source>
</evidence>
<evidence type="ECO:0008006" key="8">
    <source>
        <dbReference type="Google" id="ProtNLM"/>
    </source>
</evidence>
<evidence type="ECO:0000256" key="3">
    <source>
        <dbReference type="ARBA" id="ARBA00022692"/>
    </source>
</evidence>
<dbReference type="NCBIfam" id="NF002460">
    <property type="entry name" value="PRK01658.1"/>
    <property type="match status" value="1"/>
</dbReference>
<reference evidence="7" key="1">
    <citation type="submission" date="2014-01" db="EMBL/GenBank/DDBJ databases">
        <title>Draft genome sequence of highly nematicidal Bacillus thuringiensis DB27.</title>
        <authorList>
            <person name="Iatsenko I."/>
            <person name="Pickard D."/>
            <person name="Corton C."/>
            <person name="Dougan G."/>
            <person name="Sommer R.J."/>
        </authorList>
    </citation>
    <scope>NUCLEOTIDE SEQUENCE [LARGE SCALE GENOMIC DNA]</scope>
    <source>
        <strain evidence="7">DB27</strain>
    </source>
</reference>
<evidence type="ECO:0000256" key="6">
    <source>
        <dbReference type="SAM" id="Phobius"/>
    </source>
</evidence>
<evidence type="ECO:0000256" key="2">
    <source>
        <dbReference type="ARBA" id="ARBA00022475"/>
    </source>
</evidence>
<dbReference type="Proteomes" id="UP000030682">
    <property type="component" value="Unassembled WGS sequence"/>
</dbReference>
<gene>
    <name evidence="7" type="ORF">BTDB27_003504</name>
</gene>
<feature type="transmembrane region" description="Helical" evidence="6">
    <location>
        <begin position="40"/>
        <end position="59"/>
    </location>
</feature>
<feature type="transmembrane region" description="Helical" evidence="6">
    <location>
        <begin position="71"/>
        <end position="93"/>
    </location>
</feature>
<evidence type="ECO:0000256" key="1">
    <source>
        <dbReference type="ARBA" id="ARBA00004651"/>
    </source>
</evidence>
<comment type="subcellular location">
    <subcellularLocation>
        <location evidence="1">Cell membrane</location>
        <topology evidence="1">Multi-pass membrane protein</topology>
    </subcellularLocation>
</comment>
<dbReference type="InterPro" id="IPR005538">
    <property type="entry name" value="LrgA/CidA"/>
</dbReference>
<dbReference type="AlphaFoldDB" id="W8YEP7"/>
<keyword evidence="4 6" id="KW-1133">Transmembrane helix</keyword>
<keyword evidence="2" id="KW-1003">Cell membrane</keyword>
<sequence length="100" mass="11447">MDCKTGTTPSSRKYNRYFLLLISLKFNLVKKEWIQDGADFLLKELILFFIPSAVAVIRYRDTLTQYGIDLILIIMISTLCVTLVTGLLTELLLKRKGSTQ</sequence>
<dbReference type="PANTHER" id="PTHR33931:SF2">
    <property type="entry name" value="HOLIN-LIKE PROTEIN CIDA"/>
    <property type="match status" value="1"/>
</dbReference>
<keyword evidence="3 6" id="KW-0812">Transmembrane</keyword>
<dbReference type="GO" id="GO:0005886">
    <property type="term" value="C:plasma membrane"/>
    <property type="evidence" value="ECO:0007669"/>
    <property type="project" value="UniProtKB-SubCell"/>
</dbReference>
<name>W8YEP7_BACTU</name>
<dbReference type="EMBL" id="HG810018">
    <property type="protein sequence ID" value="CDN37162.1"/>
    <property type="molecule type" value="Genomic_DNA"/>
</dbReference>
<proteinExistence type="predicted"/>
<protein>
    <recommendedName>
        <fullName evidence="8">Holin-like protein CidA</fullName>
    </recommendedName>
</protein>
<evidence type="ECO:0000313" key="7">
    <source>
        <dbReference type="EMBL" id="CDN37162.1"/>
    </source>
</evidence>
<reference evidence="7" key="2">
    <citation type="submission" date="2014-01" db="EMBL/GenBank/DDBJ databases">
        <authorList>
            <person name="Aslett M."/>
        </authorList>
    </citation>
    <scope>NUCLEOTIDE SEQUENCE [LARGE SCALE GENOMIC DNA]</scope>
    <source>
        <strain evidence="7">DB27</strain>
    </source>
</reference>
<organism evidence="7">
    <name type="scientific">Bacillus thuringiensis DB27</name>
    <dbReference type="NCBI Taxonomy" id="1431339"/>
    <lineage>
        <taxon>Bacteria</taxon>
        <taxon>Bacillati</taxon>
        <taxon>Bacillota</taxon>
        <taxon>Bacilli</taxon>
        <taxon>Bacillales</taxon>
        <taxon>Bacillaceae</taxon>
        <taxon>Bacillus</taxon>
        <taxon>Bacillus cereus group</taxon>
    </lineage>
</organism>
<accession>W8YEP7</accession>
<dbReference type="HOGENOM" id="CLU_113736_1_3_9"/>
<dbReference type="PANTHER" id="PTHR33931">
    <property type="entry name" value="HOLIN-LIKE PROTEIN CIDA-RELATED"/>
    <property type="match status" value="1"/>
</dbReference>
<evidence type="ECO:0000256" key="5">
    <source>
        <dbReference type="ARBA" id="ARBA00023136"/>
    </source>
</evidence>
<keyword evidence="5 6" id="KW-0472">Membrane</keyword>
<dbReference type="Pfam" id="PF03788">
    <property type="entry name" value="LrgA"/>
    <property type="match status" value="1"/>
</dbReference>